<gene>
    <name evidence="2" type="ORF">HNR25_003338</name>
</gene>
<keyword evidence="1" id="KW-1133">Transmembrane helix</keyword>
<sequence>MSEATRGGTVLPACADRLSLVVALSVALSVLVGVTVLPAAKPFGRIRRRRRSGPVRAQQRL</sequence>
<dbReference type="Proteomes" id="UP000578077">
    <property type="component" value="Unassembled WGS sequence"/>
</dbReference>
<evidence type="ECO:0000313" key="3">
    <source>
        <dbReference type="Proteomes" id="UP000578077"/>
    </source>
</evidence>
<dbReference type="EMBL" id="JACHLY010000001">
    <property type="protein sequence ID" value="MBB5999587.1"/>
    <property type="molecule type" value="Genomic_DNA"/>
</dbReference>
<evidence type="ECO:0000313" key="2">
    <source>
        <dbReference type="EMBL" id="MBB5999587.1"/>
    </source>
</evidence>
<evidence type="ECO:0000256" key="1">
    <source>
        <dbReference type="SAM" id="Phobius"/>
    </source>
</evidence>
<keyword evidence="1" id="KW-0472">Membrane</keyword>
<accession>A0A841E6N1</accession>
<keyword evidence="3" id="KW-1185">Reference proteome</keyword>
<feature type="transmembrane region" description="Helical" evidence="1">
    <location>
        <begin position="20"/>
        <end position="40"/>
    </location>
</feature>
<keyword evidence="1" id="KW-0812">Transmembrane</keyword>
<organism evidence="2 3">
    <name type="scientific">Streptomonospora salina</name>
    <dbReference type="NCBI Taxonomy" id="104205"/>
    <lineage>
        <taxon>Bacteria</taxon>
        <taxon>Bacillati</taxon>
        <taxon>Actinomycetota</taxon>
        <taxon>Actinomycetes</taxon>
        <taxon>Streptosporangiales</taxon>
        <taxon>Nocardiopsidaceae</taxon>
        <taxon>Streptomonospora</taxon>
    </lineage>
</organism>
<proteinExistence type="predicted"/>
<dbReference type="AlphaFoldDB" id="A0A841E6N1"/>
<protein>
    <submittedName>
        <fullName evidence="2">Uncharacterized protein</fullName>
    </submittedName>
</protein>
<comment type="caution">
    <text evidence="2">The sequence shown here is derived from an EMBL/GenBank/DDBJ whole genome shotgun (WGS) entry which is preliminary data.</text>
</comment>
<dbReference type="RefSeq" id="WP_184636497.1">
    <property type="nucleotide sequence ID" value="NZ_BAABKT010000039.1"/>
</dbReference>
<name>A0A841E6N1_9ACTN</name>
<reference evidence="2 3" key="1">
    <citation type="submission" date="2020-08" db="EMBL/GenBank/DDBJ databases">
        <title>Sequencing the genomes of 1000 actinobacteria strains.</title>
        <authorList>
            <person name="Klenk H.-P."/>
        </authorList>
    </citation>
    <scope>NUCLEOTIDE SEQUENCE [LARGE SCALE GENOMIC DNA]</scope>
    <source>
        <strain evidence="2 3">DSM 44593</strain>
    </source>
</reference>